<comment type="caution">
    <text evidence="1">The sequence shown here is derived from an EMBL/GenBank/DDBJ whole genome shotgun (WGS) entry which is preliminary data.</text>
</comment>
<gene>
    <name evidence="1" type="ORF">GCM10023093_17660</name>
</gene>
<organism evidence="1 2">
    <name type="scientific">Nemorincola caseinilytica</name>
    <dbReference type="NCBI Taxonomy" id="2054315"/>
    <lineage>
        <taxon>Bacteria</taxon>
        <taxon>Pseudomonadati</taxon>
        <taxon>Bacteroidota</taxon>
        <taxon>Chitinophagia</taxon>
        <taxon>Chitinophagales</taxon>
        <taxon>Chitinophagaceae</taxon>
        <taxon>Nemorincola</taxon>
    </lineage>
</organism>
<sequence>MPDNKTNTPSQELIDALATFLTQNDPSKISRDLRRIFLDYLIHQIDLLPSGFSGTVAGLYDLFELLDTATEETKNWQRD</sequence>
<name>A0ABP8NHD4_9BACT</name>
<dbReference type="Proteomes" id="UP001500067">
    <property type="component" value="Unassembled WGS sequence"/>
</dbReference>
<dbReference type="EMBL" id="BAABFA010000010">
    <property type="protein sequence ID" value="GAA4465455.1"/>
    <property type="molecule type" value="Genomic_DNA"/>
</dbReference>
<evidence type="ECO:0008006" key="3">
    <source>
        <dbReference type="Google" id="ProtNLM"/>
    </source>
</evidence>
<protein>
    <recommendedName>
        <fullName evidence="3">DUF2281 domain-containing protein</fullName>
    </recommendedName>
</protein>
<reference evidence="2" key="1">
    <citation type="journal article" date="2019" name="Int. J. Syst. Evol. Microbiol.">
        <title>The Global Catalogue of Microorganisms (GCM) 10K type strain sequencing project: providing services to taxonomists for standard genome sequencing and annotation.</title>
        <authorList>
            <consortium name="The Broad Institute Genomics Platform"/>
            <consortium name="The Broad Institute Genome Sequencing Center for Infectious Disease"/>
            <person name="Wu L."/>
            <person name="Ma J."/>
        </authorList>
    </citation>
    <scope>NUCLEOTIDE SEQUENCE [LARGE SCALE GENOMIC DNA]</scope>
    <source>
        <strain evidence="2">JCM 32105</strain>
    </source>
</reference>
<evidence type="ECO:0000313" key="1">
    <source>
        <dbReference type="EMBL" id="GAA4465455.1"/>
    </source>
</evidence>
<accession>A0ABP8NHD4</accession>
<evidence type="ECO:0000313" key="2">
    <source>
        <dbReference type="Proteomes" id="UP001500067"/>
    </source>
</evidence>
<keyword evidence="2" id="KW-1185">Reference proteome</keyword>
<proteinExistence type="predicted"/>